<keyword evidence="1" id="KW-0175">Coiled coil</keyword>
<sequence length="165" mass="18716">MKSYPKALLIGLALLTPVAAIAESAEIKGESGAYSQGPAGSRAERRQRFMEERLAELRNELKLTQAQEADWNTWTAKIKEIKEKKKQSRPDREALKNLPAPERLEKMIELHKARTAYLEEALAATKTFYATLTPEQRKVFDEKTPFGKHGHKKWKHGGPRHPGSK</sequence>
<proteinExistence type="predicted"/>
<evidence type="ECO:0000256" key="1">
    <source>
        <dbReference type="SAM" id="Coils"/>
    </source>
</evidence>
<dbReference type="EMBL" id="OX458333">
    <property type="protein sequence ID" value="CAI8874525.1"/>
    <property type="molecule type" value="Genomic_DNA"/>
</dbReference>
<organism evidence="4 5">
    <name type="scientific">Methylocaldum szegediense</name>
    <dbReference type="NCBI Taxonomy" id="73780"/>
    <lineage>
        <taxon>Bacteria</taxon>
        <taxon>Pseudomonadati</taxon>
        <taxon>Pseudomonadota</taxon>
        <taxon>Gammaproteobacteria</taxon>
        <taxon>Methylococcales</taxon>
        <taxon>Methylococcaceae</taxon>
        <taxon>Methylocaldum</taxon>
    </lineage>
</organism>
<reference evidence="4 5" key="1">
    <citation type="submission" date="2023-03" db="EMBL/GenBank/DDBJ databases">
        <authorList>
            <person name="Pearce D."/>
        </authorList>
    </citation>
    <scope>NUCLEOTIDE SEQUENCE [LARGE SCALE GENOMIC DNA]</scope>
    <source>
        <strain evidence="4">Msz</strain>
    </source>
</reference>
<feature type="region of interest" description="Disordered" evidence="2">
    <location>
        <begin position="140"/>
        <end position="165"/>
    </location>
</feature>
<evidence type="ECO:0000313" key="5">
    <source>
        <dbReference type="Proteomes" id="UP001162030"/>
    </source>
</evidence>
<evidence type="ECO:0000313" key="4">
    <source>
        <dbReference type="EMBL" id="CAI8874525.1"/>
    </source>
</evidence>
<feature type="coiled-coil region" evidence="1">
    <location>
        <begin position="40"/>
        <end position="67"/>
    </location>
</feature>
<evidence type="ECO:0000256" key="2">
    <source>
        <dbReference type="SAM" id="MobiDB-lite"/>
    </source>
</evidence>
<feature type="compositionally biased region" description="Basic residues" evidence="2">
    <location>
        <begin position="146"/>
        <end position="165"/>
    </location>
</feature>
<feature type="signal peptide" evidence="3">
    <location>
        <begin position="1"/>
        <end position="22"/>
    </location>
</feature>
<dbReference type="Proteomes" id="UP001162030">
    <property type="component" value="Chromosome"/>
</dbReference>
<feature type="chain" id="PRO_5047122100" evidence="3">
    <location>
        <begin position="23"/>
        <end position="165"/>
    </location>
</feature>
<protein>
    <submittedName>
        <fullName evidence="4">Periplasmic protein CpxP/Spy</fullName>
    </submittedName>
</protein>
<evidence type="ECO:0000256" key="3">
    <source>
        <dbReference type="SAM" id="SignalP"/>
    </source>
</evidence>
<accession>A0ABM9I3W0</accession>
<dbReference type="RefSeq" id="WP_051331886.1">
    <property type="nucleotide sequence ID" value="NZ_OX458333.1"/>
</dbReference>
<gene>
    <name evidence="4" type="ORF">MSZNOR_2946</name>
</gene>
<name>A0ABM9I3W0_9GAMM</name>
<keyword evidence="3" id="KW-0732">Signal</keyword>
<dbReference type="Pfam" id="PF07813">
    <property type="entry name" value="LTXXQ"/>
    <property type="match status" value="1"/>
</dbReference>
<dbReference type="InterPro" id="IPR012899">
    <property type="entry name" value="LTXXQ"/>
</dbReference>
<keyword evidence="5" id="KW-1185">Reference proteome</keyword>